<evidence type="ECO:0000313" key="2">
    <source>
        <dbReference type="EMBL" id="MFC6332665.1"/>
    </source>
</evidence>
<sequence length="71" mass="8386">MAKPDNRADNEIHLRQNIENTKANMQEAEQYLNEFADEISASEKHMIEEKNERRRHSIEGFKEELKDEAGQ</sequence>
<dbReference type="InterPro" id="IPR017524">
    <property type="entry name" value="SASP_thioredoxin-like"/>
</dbReference>
<gene>
    <name evidence="2" type="primary">tlp</name>
    <name evidence="2" type="ORF">ACFP56_08525</name>
</gene>
<feature type="region of interest" description="Disordered" evidence="1">
    <location>
        <begin position="44"/>
        <end position="71"/>
    </location>
</feature>
<reference evidence="3" key="1">
    <citation type="journal article" date="2019" name="Int. J. Syst. Evol. Microbiol.">
        <title>The Global Catalogue of Microorganisms (GCM) 10K type strain sequencing project: providing services to taxonomists for standard genome sequencing and annotation.</title>
        <authorList>
            <consortium name="The Broad Institute Genomics Platform"/>
            <consortium name="The Broad Institute Genome Sequencing Center for Infectious Disease"/>
            <person name="Wu L."/>
            <person name="Ma J."/>
        </authorList>
    </citation>
    <scope>NUCLEOTIDE SEQUENCE [LARGE SCALE GENOMIC DNA]</scope>
    <source>
        <strain evidence="3">PCU 280</strain>
    </source>
</reference>
<keyword evidence="3" id="KW-1185">Reference proteome</keyword>
<evidence type="ECO:0000256" key="1">
    <source>
        <dbReference type="SAM" id="MobiDB-lite"/>
    </source>
</evidence>
<dbReference type="Pfam" id="PF19824">
    <property type="entry name" value="Tlp"/>
    <property type="match status" value="1"/>
</dbReference>
<accession>A0ABW1V4I8</accession>
<proteinExistence type="inferred from homology"/>
<dbReference type="HAMAP" id="MF_01506">
    <property type="entry name" value="Tlp"/>
    <property type="match status" value="1"/>
</dbReference>
<dbReference type="EMBL" id="JBHSTE010000003">
    <property type="protein sequence ID" value="MFC6332665.1"/>
    <property type="molecule type" value="Genomic_DNA"/>
</dbReference>
<dbReference type="Proteomes" id="UP001596233">
    <property type="component" value="Unassembled WGS sequence"/>
</dbReference>
<dbReference type="RefSeq" id="WP_379233344.1">
    <property type="nucleotide sequence ID" value="NZ_JBHSTE010000003.1"/>
</dbReference>
<organism evidence="2 3">
    <name type="scientific">Paenibacillus septentrionalis</name>
    <dbReference type="NCBI Taxonomy" id="429342"/>
    <lineage>
        <taxon>Bacteria</taxon>
        <taxon>Bacillati</taxon>
        <taxon>Bacillota</taxon>
        <taxon>Bacilli</taxon>
        <taxon>Bacillales</taxon>
        <taxon>Paenibacillaceae</taxon>
        <taxon>Paenibacillus</taxon>
    </lineage>
</organism>
<comment type="caution">
    <text evidence="2">The sequence shown here is derived from an EMBL/GenBank/DDBJ whole genome shotgun (WGS) entry which is preliminary data.</text>
</comment>
<evidence type="ECO:0000313" key="3">
    <source>
        <dbReference type="Proteomes" id="UP001596233"/>
    </source>
</evidence>
<protein>
    <submittedName>
        <fullName evidence="2">Small acid-soluble spore protein Tlp</fullName>
    </submittedName>
</protein>
<name>A0ABW1V4I8_9BACL</name>
<dbReference type="NCBIfam" id="TIGR03090">
    <property type="entry name" value="SASP_tlp"/>
    <property type="match status" value="1"/>
</dbReference>